<dbReference type="Proteomes" id="UP000075666">
    <property type="component" value="Unassembled WGS sequence"/>
</dbReference>
<name>A0A150LGA8_9BACI</name>
<dbReference type="AlphaFoldDB" id="A0A150LGA8"/>
<gene>
    <name evidence="1" type="ORF">B4102_2240</name>
</gene>
<dbReference type="EMBL" id="LQYN01000008">
    <property type="protein sequence ID" value="KYD11275.1"/>
    <property type="molecule type" value="Genomic_DNA"/>
</dbReference>
<sequence length="39" mass="4651">MELDRRMTNKEFHLKKAVCLPILFKVNIVKGTFFPKQQT</sequence>
<organism evidence="1 2">
    <name type="scientific">Heyndrickxia sporothermodurans</name>
    <dbReference type="NCBI Taxonomy" id="46224"/>
    <lineage>
        <taxon>Bacteria</taxon>
        <taxon>Bacillati</taxon>
        <taxon>Bacillota</taxon>
        <taxon>Bacilli</taxon>
        <taxon>Bacillales</taxon>
        <taxon>Bacillaceae</taxon>
        <taxon>Heyndrickxia</taxon>
    </lineage>
</organism>
<evidence type="ECO:0000313" key="1">
    <source>
        <dbReference type="EMBL" id="KYD11275.1"/>
    </source>
</evidence>
<comment type="caution">
    <text evidence="1">The sequence shown here is derived from an EMBL/GenBank/DDBJ whole genome shotgun (WGS) entry which is preliminary data.</text>
</comment>
<keyword evidence="2" id="KW-1185">Reference proteome</keyword>
<reference evidence="1 2" key="1">
    <citation type="submission" date="2016-01" db="EMBL/GenBank/DDBJ databases">
        <title>Genome Sequences of Twelve Sporeforming Bacillus Species Isolated from Foods.</title>
        <authorList>
            <person name="Berendsen E.M."/>
            <person name="Wells-Bennik M.H."/>
            <person name="Krawcyk A.O."/>
            <person name="De Jong A."/>
            <person name="Holsappel S."/>
            <person name="Eijlander R.T."/>
            <person name="Kuipers O.P."/>
        </authorList>
    </citation>
    <scope>NUCLEOTIDE SEQUENCE [LARGE SCALE GENOMIC DNA]</scope>
    <source>
        <strain evidence="1 2">B4102</strain>
    </source>
</reference>
<proteinExistence type="predicted"/>
<protein>
    <submittedName>
        <fullName evidence="1">Uncharacterized protein</fullName>
    </submittedName>
</protein>
<accession>A0A150LGA8</accession>
<evidence type="ECO:0000313" key="2">
    <source>
        <dbReference type="Proteomes" id="UP000075666"/>
    </source>
</evidence>